<keyword evidence="8 14" id="KW-0472">Membrane</keyword>
<keyword evidence="5" id="KW-0677">Repeat</keyword>
<evidence type="ECO:0000256" key="2">
    <source>
        <dbReference type="ARBA" id="ARBA00022475"/>
    </source>
</evidence>
<evidence type="ECO:0000256" key="9">
    <source>
        <dbReference type="ARBA" id="ARBA00023157"/>
    </source>
</evidence>
<dbReference type="SUPFAM" id="SSF81321">
    <property type="entry name" value="Family A G protein-coupled receptor-like"/>
    <property type="match status" value="1"/>
</dbReference>
<dbReference type="PROSITE" id="PS51450">
    <property type="entry name" value="LRR"/>
    <property type="match status" value="3"/>
</dbReference>
<dbReference type="Gene3D" id="1.20.1070.10">
    <property type="entry name" value="Rhodopsin 7-helix transmembrane proteins"/>
    <property type="match status" value="1"/>
</dbReference>
<feature type="chain" id="PRO_5047360621" evidence="15">
    <location>
        <begin position="23"/>
        <end position="815"/>
    </location>
</feature>
<keyword evidence="6 14" id="KW-1133">Transmembrane helix</keyword>
<sequence length="815" mass="93233">MTSGPFFFCIFIIGKYFTLGSAQDVSCPLGSFPCGNISKCLPQLLHCNGVDDCGNRADEDNCGDNNGWSLQLDKYFANYYKLTYTNSFEAETSECYMVGSVPTHCLCRDLELDCDEANLRAVPSVSSNVTVMSLQRNFIRTLPPNGFRKYQDLQKLCLQNNKIHSVSISAFRGLHSLSKLYLSHNRITFLKPGVFEDLHRLEWLVLMNNALTRLPDKPLCQHMPRLHWLDFEGNRIHNLRNLTFTSCNNLTVLVMRKNKINHLNEHAFTHLQKLDELDLGSNKIENLPPNIFKDLKELSQLNISYNPIQKIEVNQFDYLAKLKSLSLEGIEISNIQQRMFRPLINLSHIYFKKFQYCGYAPHVRSCKPNTDGISSLENLLASIIQRVFVWVVSAVTCFGNIFVICMRPYIRSENKLHAMSIISLCCEYFLVKEEPGLKCEKLLLRENKFGGAGAHTALPEDPSWVPSTHMRWLTAAYNFSSTDSNTSGLQSGLQIISGDWRVDSEGADCLMGVYLFVIGAFDLKFRGEYNKHAQPWMESVHCQFMGSLAILSTEVSVLLLTFLTLEKYICIVYPFRCLRPRKCRTITVLIFIWIIGFIVAFAPLGNKEFFKNYYGTNGVCFPLHSEDTGSTGAQIYSVVIFLGINLVAFIIIVFSYGSMFYSVHQSTITATEIQKQVKKEMVLAKRFFFIVFTDALCWIPIFILKFLSLLQVEIPDTITSWVVIFILPINSALNPIIYTLTTRPFKEMIHQLWYNYRQRRSVDRKGTQKADAPSFIWVEMWPLQEMATEFMKPDAFTDPSDLSLVSQSSRLNSYS</sequence>
<dbReference type="Pfam" id="PF00001">
    <property type="entry name" value="7tm_1"/>
    <property type="match status" value="1"/>
</dbReference>
<evidence type="ECO:0000256" key="5">
    <source>
        <dbReference type="ARBA" id="ARBA00022737"/>
    </source>
</evidence>
<protein>
    <submittedName>
        <fullName evidence="17">Relaxin receptor 1</fullName>
    </submittedName>
</protein>
<dbReference type="PROSITE" id="PS50262">
    <property type="entry name" value="G_PROTEIN_RECEP_F1_2"/>
    <property type="match status" value="1"/>
</dbReference>
<feature type="disulfide bond" evidence="13">
    <location>
        <begin position="47"/>
        <end position="62"/>
    </location>
</feature>
<feature type="transmembrane region" description="Helical" evidence="14">
    <location>
        <begin position="586"/>
        <end position="604"/>
    </location>
</feature>
<keyword evidence="7" id="KW-0297">G-protein coupled receptor</keyword>
<dbReference type="InterPro" id="IPR002172">
    <property type="entry name" value="LDrepeatLR_classA_rpt"/>
</dbReference>
<evidence type="ECO:0000256" key="8">
    <source>
        <dbReference type="ARBA" id="ARBA00023136"/>
    </source>
</evidence>
<feature type="transmembrane region" description="Helical" evidence="14">
    <location>
        <begin position="687"/>
        <end position="712"/>
    </location>
</feature>
<evidence type="ECO:0000259" key="16">
    <source>
        <dbReference type="PROSITE" id="PS50262"/>
    </source>
</evidence>
<dbReference type="InterPro" id="IPR000276">
    <property type="entry name" value="GPCR_Rhodpsn"/>
</dbReference>
<evidence type="ECO:0000313" key="18">
    <source>
        <dbReference type="Proteomes" id="UP001623349"/>
    </source>
</evidence>
<evidence type="ECO:0000256" key="4">
    <source>
        <dbReference type="ARBA" id="ARBA00022692"/>
    </source>
</evidence>
<keyword evidence="10 17" id="KW-0675">Receptor</keyword>
<organism evidence="17 18">
    <name type="scientific">Apodemus speciosus</name>
    <name type="common">Large Japanese field mouse</name>
    <dbReference type="NCBI Taxonomy" id="105296"/>
    <lineage>
        <taxon>Eukaryota</taxon>
        <taxon>Metazoa</taxon>
        <taxon>Chordata</taxon>
        <taxon>Craniata</taxon>
        <taxon>Vertebrata</taxon>
        <taxon>Euteleostomi</taxon>
        <taxon>Mammalia</taxon>
        <taxon>Eutheria</taxon>
        <taxon>Euarchontoglires</taxon>
        <taxon>Glires</taxon>
        <taxon>Rodentia</taxon>
        <taxon>Myomorpha</taxon>
        <taxon>Muroidea</taxon>
        <taxon>Muridae</taxon>
        <taxon>Murinae</taxon>
        <taxon>Apodemus</taxon>
    </lineage>
</organism>
<keyword evidence="18" id="KW-1185">Reference proteome</keyword>
<evidence type="ECO:0000256" key="1">
    <source>
        <dbReference type="ARBA" id="ARBA00004651"/>
    </source>
</evidence>
<dbReference type="Pfam" id="PF13855">
    <property type="entry name" value="LRR_8"/>
    <property type="match status" value="2"/>
</dbReference>
<evidence type="ECO:0000256" key="13">
    <source>
        <dbReference type="PROSITE-ProRule" id="PRU00124"/>
    </source>
</evidence>
<dbReference type="PRINTS" id="PR01739">
    <property type="entry name" value="RELAXINR"/>
</dbReference>
<evidence type="ECO:0000256" key="3">
    <source>
        <dbReference type="ARBA" id="ARBA00022614"/>
    </source>
</evidence>
<dbReference type="InterPro" id="IPR001611">
    <property type="entry name" value="Leu-rich_rpt"/>
</dbReference>
<dbReference type="InterPro" id="IPR008112">
    <property type="entry name" value="Relaxin_rcpt"/>
</dbReference>
<proteinExistence type="predicted"/>
<dbReference type="SUPFAM" id="SSF52058">
    <property type="entry name" value="L domain-like"/>
    <property type="match status" value="1"/>
</dbReference>
<feature type="transmembrane region" description="Helical" evidence="14">
    <location>
        <begin position="387"/>
        <end position="410"/>
    </location>
</feature>
<reference evidence="17 18" key="1">
    <citation type="submission" date="2024-08" db="EMBL/GenBank/DDBJ databases">
        <title>The draft genome of Apodemus speciosus.</title>
        <authorList>
            <person name="Nabeshima K."/>
            <person name="Suzuki S."/>
            <person name="Onuma M."/>
        </authorList>
    </citation>
    <scope>NUCLEOTIDE SEQUENCE [LARGE SCALE GENOMIC DNA]</scope>
    <source>
        <strain evidence="17">IB14-021</strain>
    </source>
</reference>
<comment type="caution">
    <text evidence="17">The sequence shown here is derived from an EMBL/GenBank/DDBJ whole genome shotgun (WGS) entry which is preliminary data.</text>
</comment>
<evidence type="ECO:0000256" key="10">
    <source>
        <dbReference type="ARBA" id="ARBA00023170"/>
    </source>
</evidence>
<dbReference type="EMBL" id="BAAFST010000003">
    <property type="protein sequence ID" value="GAB1287629.1"/>
    <property type="molecule type" value="Genomic_DNA"/>
</dbReference>
<keyword evidence="9 13" id="KW-1015">Disulfide bond</keyword>
<keyword evidence="11" id="KW-0325">Glycoprotein</keyword>
<comment type="caution">
    <text evidence="13">Lacks conserved residue(s) required for the propagation of feature annotation.</text>
</comment>
<dbReference type="PRINTS" id="PR00237">
    <property type="entry name" value="GPCRRHODOPSN"/>
</dbReference>
<gene>
    <name evidence="17" type="ORF">APTSU1_000285900</name>
</gene>
<dbReference type="InterPro" id="IPR023415">
    <property type="entry name" value="LDLR_class-A_CS"/>
</dbReference>
<keyword evidence="3" id="KW-0433">Leucine-rich repeat</keyword>
<keyword evidence="2" id="KW-1003">Cell membrane</keyword>
<keyword evidence="15" id="KW-0732">Signal</keyword>
<dbReference type="PROSITE" id="PS50068">
    <property type="entry name" value="LDLRA_2"/>
    <property type="match status" value="1"/>
</dbReference>
<accession>A0ABQ0EKK5</accession>
<dbReference type="CDD" id="cd00112">
    <property type="entry name" value="LDLa"/>
    <property type="match status" value="1"/>
</dbReference>
<dbReference type="PANTHER" id="PTHR24372:SF68">
    <property type="entry name" value="RELAXIN RECEPTOR 1"/>
    <property type="match status" value="1"/>
</dbReference>
<dbReference type="Pfam" id="PF00057">
    <property type="entry name" value="Ldl_recept_a"/>
    <property type="match status" value="1"/>
</dbReference>
<dbReference type="SMART" id="SM00192">
    <property type="entry name" value="LDLa"/>
    <property type="match status" value="1"/>
</dbReference>
<feature type="transmembrane region" description="Helical" evidence="14">
    <location>
        <begin position="635"/>
        <end position="656"/>
    </location>
</feature>
<feature type="domain" description="G-protein coupled receptors family 1 profile" evidence="16">
    <location>
        <begin position="536"/>
        <end position="738"/>
    </location>
</feature>
<dbReference type="Gene3D" id="3.80.10.10">
    <property type="entry name" value="Ribonuclease Inhibitor"/>
    <property type="match status" value="2"/>
</dbReference>
<evidence type="ECO:0000256" key="7">
    <source>
        <dbReference type="ARBA" id="ARBA00023040"/>
    </source>
</evidence>
<evidence type="ECO:0000313" key="17">
    <source>
        <dbReference type="EMBL" id="GAB1287629.1"/>
    </source>
</evidence>
<dbReference type="InterPro" id="IPR032675">
    <property type="entry name" value="LRR_dom_sf"/>
</dbReference>
<dbReference type="InterPro" id="IPR017452">
    <property type="entry name" value="GPCR_Rhodpsn_7TM"/>
</dbReference>
<keyword evidence="12" id="KW-0807">Transducer</keyword>
<feature type="transmembrane region" description="Helical" evidence="14">
    <location>
        <begin position="718"/>
        <end position="740"/>
    </location>
</feature>
<dbReference type="SUPFAM" id="SSF57424">
    <property type="entry name" value="LDL receptor-like module"/>
    <property type="match status" value="1"/>
</dbReference>
<dbReference type="PANTHER" id="PTHR24372">
    <property type="entry name" value="GLYCOPROTEIN HORMONE RECEPTOR"/>
    <property type="match status" value="1"/>
</dbReference>
<dbReference type="Gene3D" id="4.10.400.10">
    <property type="entry name" value="Low-density Lipoprotein Receptor"/>
    <property type="match status" value="1"/>
</dbReference>
<dbReference type="SMART" id="SM00369">
    <property type="entry name" value="LRR_TYP"/>
    <property type="match status" value="9"/>
</dbReference>
<dbReference type="InterPro" id="IPR003591">
    <property type="entry name" value="Leu-rich_rpt_typical-subtyp"/>
</dbReference>
<comment type="subcellular location">
    <subcellularLocation>
        <location evidence="1">Cell membrane</location>
        <topology evidence="1">Multi-pass membrane protein</topology>
    </subcellularLocation>
</comment>
<keyword evidence="4 14" id="KW-0812">Transmembrane</keyword>
<evidence type="ECO:0000256" key="6">
    <source>
        <dbReference type="ARBA" id="ARBA00022989"/>
    </source>
</evidence>
<evidence type="ECO:0000256" key="15">
    <source>
        <dbReference type="SAM" id="SignalP"/>
    </source>
</evidence>
<feature type="signal peptide" evidence="15">
    <location>
        <begin position="1"/>
        <end position="22"/>
    </location>
</feature>
<evidence type="ECO:0000256" key="11">
    <source>
        <dbReference type="ARBA" id="ARBA00023180"/>
    </source>
</evidence>
<dbReference type="InterPro" id="IPR036055">
    <property type="entry name" value="LDL_receptor-like_sf"/>
</dbReference>
<dbReference type="Proteomes" id="UP001623349">
    <property type="component" value="Unassembled WGS sequence"/>
</dbReference>
<dbReference type="SMART" id="SM00365">
    <property type="entry name" value="LRR_SD22"/>
    <property type="match status" value="5"/>
</dbReference>
<evidence type="ECO:0000256" key="14">
    <source>
        <dbReference type="SAM" id="Phobius"/>
    </source>
</evidence>
<dbReference type="PROSITE" id="PS01209">
    <property type="entry name" value="LDLRA_1"/>
    <property type="match status" value="1"/>
</dbReference>
<evidence type="ECO:0000256" key="12">
    <source>
        <dbReference type="ARBA" id="ARBA00023224"/>
    </source>
</evidence>
<name>A0ABQ0EKK5_APOSI</name>